<name>A0AA88Y7U2_PINIB</name>
<sequence>MRSDSYTDKSVVTTPSEAGHWTIGGSSLETPISDTRSFSSRKGSLDESRKSVSHSNSLTSYDVSKSIQGQGSSPNLDVQSRSSSKKSLSSPFLRRQDLSDRAFSAVSLESERYFSADEDVHSLGEQKDDSMLTEDDINITIKSQNSTTTSQGNETITDDDRDKTLKAGEDGTVFTPKEHESTDSYESAPSDVTDSDEFDEDFDPDNIPEIFSMVDLHSQVNKPIPESPILMSCYSGHMTHLQCNDWSAASPNQHFRYKYGMKADQSVYSLSSVGQSVQYVHSSACVPHFMRLRQGFSTKLMKTRDNFTATTPSRDGSIDILDPWSHAVETQNFEVHKTNTEQSLLDNASITTAVVKMTGSMDIVLTPLLLESIQRYAEAVTPTLQQLHPSALIDGLHSRCLDRLKQQNRLKKESLSSEENRASKLIQERQFSTESRTQTGEMKTSSIQALFTLAKINICTLQAGIMEEKIQFSALENIHDLTCVSLLAVCIDRIECQLLSNSHSCKMLADNAGMSNITQSGSSPKKTSSKKSEISFQAGEMDKQMTEISREEDVGTIHITRVHLQLQRLLKNSNYTDDVLLTAIPDYKSKVLFRFEKDALSDSFRFATSPRRRSSVKQESFGSSPKQHGRRQSSREGRPPFSRQSSKDSESRSSTLPRLFKQASIDEQGGSKVRRQESMSRHGGVGFIMFECGLEEIKVTAVRRLGFKDVSDERFLRKMENVAQKLEEIQNSTRVQLETSLGQLDEERTNATPRFKLNDEDMTSVHSWDSRVSIASGSTSLSEKETNKPLTGDASSGTLELHTVWLNFAAPPPVSIKRKVDFTRLDWNLLSTATTAINGWLNPLDRMVTEIQRMVQTLTHRTNSVMACVMTNALEVPGIQLPYKYSKITSLARTFQEDPSCQLFTVLRKYLQKEGTGPVEIAVTADTLPQLITIQKGILALTRQWKNVLYMPNISNIDFKSKKSIHPYNVKFSLAPDFTDDGNETECADQYDVVDERTSLLLAEGGSVHQSVSMSDLTEQKLDGQDMHDGTSFASALSSKHKKTSSGLKPPFVYGSPGSPQAGNMESPERRFTPVPGMTRNDSNYSFHSAAASLHSAEHDPSPPNTPMKLEPPKPSILKNKIDKTHDLYQWMAKQQDFKGMSLEEDSQSLRRQDSLLATFGSGWSQDDSRLDLTERQLAMATSIVQLADAQSLFKPFLQSIGLHVEAVRPTAMMKKFGGSLSLQGKLEFLKIQITDSEKHRSKKGKKVKLVHFKDNASAFSCENFSVSVGMKDVVDFESKEQGDGGERGDLQFSFAMHKLEAKPTTLQVNFMINCETVTQNVDMPLLRLIHQFATMAENVKDTKQELKQSHTNDEWTKTHRKQDSKDSSSSVDTQQSDTSQTNQFSPGSGETIPSGWKKENITSQSGNVLESGQERVKPLRSSPAPYRKTIGSPKVDNLQLPLKRLSQGKEQRKLGLPGSEGQRSEDKSQAVLTPPQSLNLSDSVTIEMEDVSSPVLAEKTLVDEIKETTPKCWRTLYHILDLYSTLPEMKTVKRKPSSKLPVIEEEPEPEQGLRDGNFEPADTPSDTSRIGINRIGETTMMTGATEAEEGRARLQQNTNDTAKSTFNKTKFKQSIYVGESIPLVVFGIAKVEKVNILAVLSGLKLEACLDNVHASGTYREKVKGFVHRKSSESSATAHIGNTLMKLKEGLPPHMQTVVTVTIAKSQALHTTILRKGKEHNSAMVSIGIIDIDIPQHPVVLHGMMARSTRQLSTTLQEFRRPTSRSSRNLDIPERSEVDATNPQDSLKRQKNVKVTKQENTNRPTFINIHFKAMFQGLTTGASLLPSLKAQHKFSFSSAGSVVVSAVDWEPIGPGFESHRRQTLQYHCNPYTTLHSLPRSKTGYLAHETSKITLSGMTGKKARFRLDLPSHQLSFRSKVQTTETSLPSEAEIELPPIQMFADYRHQGRSGTGSENLTDGLTLKEGSYLNAEAEVGMLEHSLTTDLLNHLVFVQKVFMTEVNELVQKVSGSDQPVPLWVEEGEKVVKESTSSLLYSLLFRFKGIQITATTPTSSAVRLETGSVNLEVSNRVQMEARETTQEQQQTEYRWRQGKQPRNNNRQESTVYTVTTPTSSAVRLETGSVNLEVSNRVQMEARETTQEQQQTAGSQKMFMKAQIDLNLALGQLIKDEMIPGVSRDQEALLITLTRPIILAQPQAFDKAVLVWLNYKNAYEYWTEQRLALNNEVQRATRQFIDRIPQMTSTTPSSFSTLFLQLTVEDMGICVPVLANTLQMQGTNTTSRFIESEPGSALVFTLKSTQISACSSGSLVSKGRFQDFCLRFADDFETSWDDWKPAPIEDPVMNACVVPEGTYEVCSRTINKQASDPLGNAKWILNVQWEMQGIAVHLDTKIGKQLSALGKTLTSLTGDDDNDFMEEDEDQRLDSIFSQSDEFINLSPQRRPSQVQDSLPPYVYDTSMDPKQRFRLIEQEMNEQAKLVQDLKQLGASQQTIETESKKLEELKGILFQDFRREVLNKLKNKSESRTSALKDQLGIGNMPTSHLRSKSYGGPIKEKKTHTDIDRLAAYNEELSHSRITSLDMTRTLPAKVQFGDTSAYSPPETPDSLTSSTETSHHSDSPSHSGRPYSESPSHCGRSYSESPSHSGRPYPDSPSHSGRPHPDSPSHYGRQNLDSPSHSGRPHPVVRNISSTESSTSTDSEEEDGTLKRDSVFDSSITIPEDYQAHSSKHDTLTPSVGSGGSSGKGSTEPNVDFELDVKVFIDSGKCVLHPKDNKEEEVKRNHQKRDKTPTPDSPPPGRRKKKFSESGSTPLSSQSKKCGTPQQQQQQQIDLTVFFLPSIDLKVHYNSKISPGIMDATSNPDIGDDKSESEGRVASTDEEVVLRKKPIALRHSPVTQDSVDSSVSFTSARRLGVKKANLYAWLSLQSLPEEMIISPCLLDFLEQALEPLPLGLVTGVQSSKKVDVVGSVLNVDLESSYSSLPLITSQTSFPVDVVVFIRVEPSVIRFNCLPTSRVECLLKVPALEFVFSTKSSDIEGNFSEGTPPMKNKVPKKSRDRHTSGGKSSTDFRTRVGSTASQADQSSSMSAGGLSFTAALSDFSLYIFHPYGGGAQRKLATPTYNLGSIQEHGGAWSEMSCRDMLSLNVFVCVYTGSIQEHGGAWSEMSRRDMLSLNVFVCVYTGSIQEHGGAWSEMSRRDMLSLNVEFVKLNISRSRKLEMKMTESGVKEPLTKSNVVRFSTICDIGSAAFKYDMRRLSEILTFPKAWYNRNLARRMFLGDESYVQTGEDEWESSSSTGSYHSDTTPSPVAKLFTSSPTLHQLTVPSEPFRQTHHRRVSSGDKMKVQLSTELKNVIDSRAPRKGSVSVPQSPTDAVFHDGTLHGTPVAHRSRHRGSLTQSEILKQKRSSVGQVSAKPAITWETLVLFAVNLSKLDLHVNMSNVMGNTVWTTQQIKSQGRLAIDSSGHKDLNITSGMGSSQFESKGGVVGGTIDLNDLSVTFEVCEDPQDGRQPLHCAVFNLQALECRMDYMGSSVLMARLSQLAIKLKDEWHVQAKAENDTPLATQRPAFLFAHGDFEWDQFHIMISRSTTPDIIKMVSKIEEFITMQFNSSKRMLSSIGPLSGGRRTSDRNRKLSDEEDCIWDIRHHRHWQKALSLIIGCRFSMLPSLIPKEGTILGGNMTLKGKNLTLACFHGINFRSKSWALFTVNEPLIMFETESQKLPQGGIHIVENLTFYIGHDFTSTYRDSNTMVSIAKLSRTHSMPPTFTSVQEWFHYAFATSEVKGLDNFPHISHVDDDGPIRRLRKLQTYNHDTEMIFILPCLQLHLKTIHTQTEEEPQADDPKPVVECSFVTEFEDHIRVAMDAELILFLHDLVYMYIKEKDKGTKPSYSQSGKTTGKSPDTERKKVTDPTTALKQDWRDFKCNTWHLEPTVRLLHWASKQIDPVGVDALLQKLGFTHARVTIPKWMQRGFMDPLDRFISFLIERLILALKENNPEQDLTETDEG</sequence>
<dbReference type="Pfam" id="PF25039">
    <property type="entry name" value="BLTP1_M"/>
    <property type="match status" value="5"/>
</dbReference>
<evidence type="ECO:0000313" key="3">
    <source>
        <dbReference type="EMBL" id="KAK3100226.1"/>
    </source>
</evidence>
<proteinExistence type="predicted"/>
<comment type="caution">
    <text evidence="3">The sequence shown here is derived from an EMBL/GenBank/DDBJ whole genome shotgun (WGS) entry which is preliminary data.</text>
</comment>
<feature type="compositionally biased region" description="Low complexity" evidence="1">
    <location>
        <begin position="3068"/>
        <end position="3081"/>
    </location>
</feature>
<dbReference type="InterPro" id="IPR056742">
    <property type="entry name" value="BLTP1_C"/>
</dbReference>
<feature type="region of interest" description="Disordered" evidence="1">
    <location>
        <begin position="2767"/>
        <end position="2820"/>
    </location>
</feature>
<evidence type="ECO:0000256" key="1">
    <source>
        <dbReference type="SAM" id="MobiDB-lite"/>
    </source>
</evidence>
<feature type="region of interest" description="Disordered" evidence="1">
    <location>
        <begin position="1"/>
        <end position="93"/>
    </location>
</feature>
<feature type="region of interest" description="Disordered" evidence="1">
    <location>
        <begin position="3353"/>
        <end position="3389"/>
    </location>
</feature>
<feature type="region of interest" description="Disordered" evidence="1">
    <location>
        <begin position="3876"/>
        <end position="3904"/>
    </location>
</feature>
<feature type="compositionally biased region" description="Polar residues" evidence="1">
    <location>
        <begin position="140"/>
        <end position="155"/>
    </location>
</feature>
<feature type="region of interest" description="Disordered" evidence="1">
    <location>
        <begin position="1342"/>
        <end position="1477"/>
    </location>
</feature>
<dbReference type="GO" id="GO:0048488">
    <property type="term" value="P:synaptic vesicle endocytosis"/>
    <property type="evidence" value="ECO:0007669"/>
    <property type="project" value="TreeGrafter"/>
</dbReference>
<feature type="region of interest" description="Disordered" evidence="1">
    <location>
        <begin position="2588"/>
        <end position="2746"/>
    </location>
</feature>
<feature type="compositionally biased region" description="Basic and acidic residues" evidence="1">
    <location>
        <begin position="158"/>
        <end position="169"/>
    </location>
</feature>
<feature type="domain" description="Bridge-like lipid transfer protein family member 1 C-terminal" evidence="2">
    <location>
        <begin position="3399"/>
        <end position="3982"/>
    </location>
</feature>
<dbReference type="PANTHER" id="PTHR31640:SF1">
    <property type="entry name" value="BRIDGE-LIKE LIPID TRANSFER PROTEIN FAMILY MEMBER 1"/>
    <property type="match status" value="1"/>
</dbReference>
<feature type="region of interest" description="Disordered" evidence="1">
    <location>
        <begin position="516"/>
        <end position="543"/>
    </location>
</feature>
<dbReference type="Pfam" id="PF25040">
    <property type="entry name" value="BLTP1_C"/>
    <property type="match status" value="4"/>
</dbReference>
<feature type="region of interest" description="Disordered" evidence="1">
    <location>
        <begin position="3282"/>
        <end position="3305"/>
    </location>
</feature>
<feature type="compositionally biased region" description="Polar residues" evidence="1">
    <location>
        <begin position="3880"/>
        <end position="3892"/>
    </location>
</feature>
<feature type="region of interest" description="Disordered" evidence="1">
    <location>
        <begin position="608"/>
        <end position="679"/>
    </location>
</feature>
<dbReference type="InterPro" id="IPR056741">
    <property type="entry name" value="BLTP1_M"/>
</dbReference>
<dbReference type="PANTHER" id="PTHR31640">
    <property type="entry name" value="TRANSMEMBRANE PROTEIN KIAA1109"/>
    <property type="match status" value="1"/>
</dbReference>
<feature type="compositionally biased region" description="Basic and acidic residues" evidence="1">
    <location>
        <begin position="1342"/>
        <end position="1367"/>
    </location>
</feature>
<feature type="region of interest" description="Disordered" evidence="1">
    <location>
        <begin position="3032"/>
        <end position="3081"/>
    </location>
</feature>
<feature type="compositionally biased region" description="Basic and acidic residues" evidence="1">
    <location>
        <begin position="2767"/>
        <end position="2776"/>
    </location>
</feature>
<feature type="region of interest" description="Disordered" evidence="1">
    <location>
        <begin position="1091"/>
        <end position="1115"/>
    </location>
</feature>
<dbReference type="InterPro" id="IPR033616">
    <property type="entry name" value="BLTP1"/>
</dbReference>
<evidence type="ECO:0000259" key="2">
    <source>
        <dbReference type="SMART" id="SM01220"/>
    </source>
</evidence>
<feature type="compositionally biased region" description="Polar residues" evidence="1">
    <location>
        <begin position="53"/>
        <end position="79"/>
    </location>
</feature>
<feature type="region of interest" description="Disordered" evidence="1">
    <location>
        <begin position="2073"/>
        <end position="2100"/>
    </location>
</feature>
<dbReference type="Proteomes" id="UP001186944">
    <property type="component" value="Unassembled WGS sequence"/>
</dbReference>
<feature type="compositionally biased region" description="Low complexity" evidence="1">
    <location>
        <begin position="1368"/>
        <end position="1382"/>
    </location>
</feature>
<feature type="region of interest" description="Disordered" evidence="1">
    <location>
        <begin position="2519"/>
        <end position="2553"/>
    </location>
</feature>
<dbReference type="EMBL" id="VSWD01000006">
    <property type="protein sequence ID" value="KAK3100226.1"/>
    <property type="molecule type" value="Genomic_DNA"/>
</dbReference>
<accession>A0AA88Y7U2</accession>
<feature type="compositionally biased region" description="Polar residues" evidence="1">
    <location>
        <begin position="24"/>
        <end position="42"/>
    </location>
</feature>
<reference evidence="3" key="1">
    <citation type="submission" date="2019-08" db="EMBL/GenBank/DDBJ databases">
        <title>The improved chromosome-level genome for the pearl oyster Pinctada fucata martensii using PacBio sequencing and Hi-C.</title>
        <authorList>
            <person name="Zheng Z."/>
        </authorList>
    </citation>
    <scope>NUCLEOTIDE SEQUENCE</scope>
    <source>
        <strain evidence="3">ZZ-2019</strain>
        <tissue evidence="3">Adductor muscle</tissue>
    </source>
</reference>
<feature type="region of interest" description="Disordered" evidence="1">
    <location>
        <begin position="1754"/>
        <end position="1794"/>
    </location>
</feature>
<feature type="compositionally biased region" description="Polar residues" evidence="1">
    <location>
        <begin position="617"/>
        <end position="626"/>
    </location>
</feature>
<feature type="compositionally biased region" description="Low complexity" evidence="1">
    <location>
        <begin position="3286"/>
        <end position="3298"/>
    </location>
</feature>
<keyword evidence="4" id="KW-1185">Reference proteome</keyword>
<gene>
    <name evidence="3" type="ORF">FSP39_016558</name>
</gene>
<organism evidence="3 4">
    <name type="scientific">Pinctada imbricata</name>
    <name type="common">Atlantic pearl-oyster</name>
    <name type="synonym">Pinctada martensii</name>
    <dbReference type="NCBI Taxonomy" id="66713"/>
    <lineage>
        <taxon>Eukaryota</taxon>
        <taxon>Metazoa</taxon>
        <taxon>Spiralia</taxon>
        <taxon>Lophotrochozoa</taxon>
        <taxon>Mollusca</taxon>
        <taxon>Bivalvia</taxon>
        <taxon>Autobranchia</taxon>
        <taxon>Pteriomorphia</taxon>
        <taxon>Pterioida</taxon>
        <taxon>Pterioidea</taxon>
        <taxon>Pteriidae</taxon>
        <taxon>Pinctada</taxon>
    </lineage>
</organism>
<feature type="region of interest" description="Disordered" evidence="1">
    <location>
        <begin position="1023"/>
        <end position="1071"/>
    </location>
</feature>
<dbReference type="SMART" id="SM01220">
    <property type="entry name" value="FSA_C"/>
    <property type="match status" value="1"/>
</dbReference>
<feature type="region of interest" description="Disordered" evidence="1">
    <location>
        <begin position="139"/>
        <end position="203"/>
    </location>
</feature>
<feature type="compositionally biased region" description="Polar residues" evidence="1">
    <location>
        <begin position="2801"/>
        <end position="2817"/>
    </location>
</feature>
<dbReference type="GO" id="GO:0098793">
    <property type="term" value="C:presynapse"/>
    <property type="evidence" value="ECO:0007669"/>
    <property type="project" value="GOC"/>
</dbReference>
<feature type="compositionally biased region" description="Low complexity" evidence="1">
    <location>
        <begin position="80"/>
        <end position="90"/>
    </location>
</feature>
<feature type="region of interest" description="Disordered" evidence="1">
    <location>
        <begin position="2846"/>
        <end position="2873"/>
    </location>
</feature>
<evidence type="ECO:0000313" key="4">
    <source>
        <dbReference type="Proteomes" id="UP001186944"/>
    </source>
</evidence>
<feature type="region of interest" description="Disordered" evidence="1">
    <location>
        <begin position="1538"/>
        <end position="1571"/>
    </location>
</feature>
<protein>
    <recommendedName>
        <fullName evidence="2">Bridge-like lipid transfer protein family member 1 C-terminal domain-containing protein</fullName>
    </recommendedName>
</protein>
<feature type="compositionally biased region" description="Polar residues" evidence="1">
    <location>
        <begin position="1402"/>
        <end position="1411"/>
    </location>
</feature>
<feature type="compositionally biased region" description="Acidic residues" evidence="1">
    <location>
        <begin position="193"/>
        <end position="203"/>
    </location>
</feature>